<dbReference type="InterPro" id="IPR036086">
    <property type="entry name" value="ParB/Sulfiredoxin_sf"/>
</dbReference>
<dbReference type="SUPFAM" id="SSF110849">
    <property type="entry name" value="ParB/Sulfiredoxin"/>
    <property type="match status" value="1"/>
</dbReference>
<name>A0A7J5DV66_NOCSI</name>
<dbReference type="Pfam" id="PF20188">
    <property type="entry name" value="DUF6551"/>
    <property type="match status" value="1"/>
</dbReference>
<dbReference type="RefSeq" id="WP_151581433.1">
    <property type="nucleotide sequence ID" value="NZ_WBVM01000002.1"/>
</dbReference>
<reference evidence="1 2" key="1">
    <citation type="submission" date="2019-09" db="EMBL/GenBank/DDBJ databases">
        <title>Pimelobacter sp. isolated from Paulinella.</title>
        <authorList>
            <person name="Jeong S.E."/>
        </authorList>
    </citation>
    <scope>NUCLEOTIDE SEQUENCE [LARGE SCALE GENOMIC DNA]</scope>
    <source>
        <strain evidence="1 2">Pch-N</strain>
    </source>
</reference>
<organism evidence="1 2">
    <name type="scientific">Nocardioides simplex</name>
    <name type="common">Arthrobacter simplex</name>
    <dbReference type="NCBI Taxonomy" id="2045"/>
    <lineage>
        <taxon>Bacteria</taxon>
        <taxon>Bacillati</taxon>
        <taxon>Actinomycetota</taxon>
        <taxon>Actinomycetes</taxon>
        <taxon>Propionibacteriales</taxon>
        <taxon>Nocardioidaceae</taxon>
        <taxon>Pimelobacter</taxon>
    </lineage>
</organism>
<evidence type="ECO:0000313" key="1">
    <source>
        <dbReference type="EMBL" id="KAB2809228.1"/>
    </source>
</evidence>
<evidence type="ECO:0000313" key="2">
    <source>
        <dbReference type="Proteomes" id="UP000449906"/>
    </source>
</evidence>
<dbReference type="EMBL" id="WBVM01000002">
    <property type="protein sequence ID" value="KAB2809228.1"/>
    <property type="molecule type" value="Genomic_DNA"/>
</dbReference>
<dbReference type="InterPro" id="IPR046681">
    <property type="entry name" value="DUF6551"/>
</dbReference>
<dbReference type="AlphaFoldDB" id="A0A7J5DV66"/>
<accession>A0A7J5DV66</accession>
<protein>
    <recommendedName>
        <fullName evidence="3">ParB/Sulfiredoxin domain-containing protein</fullName>
    </recommendedName>
</protein>
<evidence type="ECO:0008006" key="3">
    <source>
        <dbReference type="Google" id="ProtNLM"/>
    </source>
</evidence>
<proteinExistence type="predicted"/>
<comment type="caution">
    <text evidence="1">The sequence shown here is derived from an EMBL/GenBank/DDBJ whole genome shotgun (WGS) entry which is preliminary data.</text>
</comment>
<gene>
    <name evidence="1" type="ORF">F9L07_19500</name>
</gene>
<sequence length="276" mass="30560">MSDANPTPKSTSKPGPKIERVARLRWIALGQIVVNDYAQREHKQARVDHLVAHFDQEQLEPPVVNQRGSRYYVMDGRHRTLAAREVFGDTHMIQCWVYVDLTERQEAEYFLRKNDTLTVAAMDKYRIGVNAERETESDIDRIVRACGYVVSKQKAEGTIGAVGTLRRVYERGGARVLSRTLRMIDGSWGSAGMDAAVIDGIGLLCGRYNGELQDEHAVAKLHNMRGGVNGLMGKAALIKKQTLMPLNQCVAAAAVEVINSGKGGKKIAGWWKAEVA</sequence>
<dbReference type="Gene3D" id="3.90.1530.10">
    <property type="entry name" value="Conserved hypothetical protein from pyrococcus furiosus pfu- 392566-001, ParB domain"/>
    <property type="match status" value="1"/>
</dbReference>
<dbReference type="Proteomes" id="UP000449906">
    <property type="component" value="Unassembled WGS sequence"/>
</dbReference>